<dbReference type="PROSITE" id="PS51462">
    <property type="entry name" value="NUDIX"/>
    <property type="match status" value="1"/>
</dbReference>
<evidence type="ECO:0000259" key="2">
    <source>
        <dbReference type="PROSITE" id="PS50158"/>
    </source>
</evidence>
<dbReference type="InterPro" id="IPR001878">
    <property type="entry name" value="Znf_CCHC"/>
</dbReference>
<feature type="domain" description="Nudix hydrolase" evidence="3">
    <location>
        <begin position="42"/>
        <end position="267"/>
    </location>
</feature>
<dbReference type="InterPro" id="IPR051325">
    <property type="entry name" value="Nudix_hydrolase_domain"/>
</dbReference>
<protein>
    <recommendedName>
        <fullName evidence="5">Nudix hydrolase domain-containing protein</fullName>
    </recommendedName>
</protein>
<dbReference type="GO" id="GO:0008270">
    <property type="term" value="F:zinc ion binding"/>
    <property type="evidence" value="ECO:0007669"/>
    <property type="project" value="InterPro"/>
</dbReference>
<dbReference type="PROSITE" id="PS50158">
    <property type="entry name" value="ZF_CCHC"/>
    <property type="match status" value="1"/>
</dbReference>
<accession>A0A6C0CV18</accession>
<dbReference type="GO" id="GO:0003676">
    <property type="term" value="F:nucleic acid binding"/>
    <property type="evidence" value="ECO:0007669"/>
    <property type="project" value="InterPro"/>
</dbReference>
<dbReference type="GO" id="GO:0006754">
    <property type="term" value="P:ATP biosynthetic process"/>
    <property type="evidence" value="ECO:0007669"/>
    <property type="project" value="TreeGrafter"/>
</dbReference>
<feature type="domain" description="CCHC-type" evidence="2">
    <location>
        <begin position="27"/>
        <end position="42"/>
    </location>
</feature>
<dbReference type="PROSITE" id="PS00893">
    <property type="entry name" value="NUDIX_BOX"/>
    <property type="match status" value="1"/>
</dbReference>
<dbReference type="GO" id="GO:0004081">
    <property type="term" value="F:bis(5'-nucleosyl)-tetraphosphatase (asymmetrical) activity"/>
    <property type="evidence" value="ECO:0007669"/>
    <property type="project" value="TreeGrafter"/>
</dbReference>
<sequence>MNLPFVWNPEVKTDEALYNMEKKTMQCNNCGRRGHVFKTCTDPIISYGVILIDSPSLPIKEEPRILMVRRKDSMAFTEFLRGKYNVDDIPYITTLLSNMTTSEHILLQNHTFEELWTIHWGVGRDHHSKEFELSRELFKQLNMKELVKDLKGYQESEWGFPKGRRSPRESDIDCALREFSEETNIPRSAYVICKNLLLSESFEGTNGIPYRHDYFIALLRNPTAIDLNQVMTTMQQKEVSAIEWKTVEECRQLTRPHYIQRNQLLDSFKTIIKTFELQDNIASNQ</sequence>
<proteinExistence type="predicted"/>
<dbReference type="PANTHER" id="PTHR21340">
    <property type="entry name" value="DIADENOSINE 5,5-P1,P4-TETRAPHOSPHATE PYROPHOSPHOHYDROLASE MUTT"/>
    <property type="match status" value="1"/>
</dbReference>
<reference evidence="4" key="1">
    <citation type="journal article" date="2020" name="Nature">
        <title>Giant virus diversity and host interactions through global metagenomics.</title>
        <authorList>
            <person name="Schulz F."/>
            <person name="Roux S."/>
            <person name="Paez-Espino D."/>
            <person name="Jungbluth S."/>
            <person name="Walsh D.A."/>
            <person name="Denef V.J."/>
            <person name="McMahon K.D."/>
            <person name="Konstantinidis K.T."/>
            <person name="Eloe-Fadrosh E.A."/>
            <person name="Kyrpides N.C."/>
            <person name="Woyke T."/>
        </authorList>
    </citation>
    <scope>NUCLEOTIDE SEQUENCE</scope>
    <source>
        <strain evidence="4">GVMAG-M-3300021963-12</strain>
    </source>
</reference>
<dbReference type="EMBL" id="MN739482">
    <property type="protein sequence ID" value="QHT07549.1"/>
    <property type="molecule type" value="Genomic_DNA"/>
</dbReference>
<evidence type="ECO:0000256" key="1">
    <source>
        <dbReference type="ARBA" id="ARBA00022801"/>
    </source>
</evidence>
<dbReference type="GO" id="GO:0006167">
    <property type="term" value="P:AMP biosynthetic process"/>
    <property type="evidence" value="ECO:0007669"/>
    <property type="project" value="TreeGrafter"/>
</dbReference>
<dbReference type="PANTHER" id="PTHR21340:SF0">
    <property type="entry name" value="BIS(5'-NUCLEOSYL)-TETRAPHOSPHATASE [ASYMMETRICAL]"/>
    <property type="match status" value="1"/>
</dbReference>
<dbReference type="SUPFAM" id="SSF55811">
    <property type="entry name" value="Nudix"/>
    <property type="match status" value="1"/>
</dbReference>
<dbReference type="Pfam" id="PF00293">
    <property type="entry name" value="NUDIX"/>
    <property type="match status" value="1"/>
</dbReference>
<dbReference type="InterPro" id="IPR020084">
    <property type="entry name" value="NUDIX_hydrolase_CS"/>
</dbReference>
<dbReference type="InterPro" id="IPR015797">
    <property type="entry name" value="NUDIX_hydrolase-like_dom_sf"/>
</dbReference>
<dbReference type="Gene3D" id="3.90.79.10">
    <property type="entry name" value="Nucleoside Triphosphate Pyrophosphohydrolase"/>
    <property type="match status" value="1"/>
</dbReference>
<keyword evidence="1" id="KW-0378">Hydrolase</keyword>
<evidence type="ECO:0000313" key="4">
    <source>
        <dbReference type="EMBL" id="QHT07549.1"/>
    </source>
</evidence>
<evidence type="ECO:0000259" key="3">
    <source>
        <dbReference type="PROSITE" id="PS51462"/>
    </source>
</evidence>
<organism evidence="4">
    <name type="scientific">viral metagenome</name>
    <dbReference type="NCBI Taxonomy" id="1070528"/>
    <lineage>
        <taxon>unclassified sequences</taxon>
        <taxon>metagenomes</taxon>
        <taxon>organismal metagenomes</taxon>
    </lineage>
</organism>
<dbReference type="InterPro" id="IPR000086">
    <property type="entry name" value="NUDIX_hydrolase_dom"/>
</dbReference>
<name>A0A6C0CV18_9ZZZZ</name>
<evidence type="ECO:0008006" key="5">
    <source>
        <dbReference type="Google" id="ProtNLM"/>
    </source>
</evidence>
<dbReference type="AlphaFoldDB" id="A0A6C0CV18"/>